<feature type="domain" description="VWFA" evidence="1">
    <location>
        <begin position="151"/>
        <end position="429"/>
    </location>
</feature>
<evidence type="ECO:0000313" key="2">
    <source>
        <dbReference type="EMBL" id="TKG13224.1"/>
    </source>
</evidence>
<dbReference type="RefSeq" id="WP_133152417.1">
    <property type="nucleotide sequence ID" value="NZ_MCYA01000005.1"/>
</dbReference>
<name>A0A4U2B7I6_9VIBR</name>
<dbReference type="AlphaFoldDB" id="A0A4U2B7I6"/>
<comment type="caution">
    <text evidence="2">The sequence shown here is derived from an EMBL/GenBank/DDBJ whole genome shotgun (WGS) entry which is preliminary data.</text>
</comment>
<reference evidence="2 3" key="1">
    <citation type="submission" date="2019-04" db="EMBL/GenBank/DDBJ databases">
        <title>A reverse ecology approach based on a biological definition of microbial populations.</title>
        <authorList>
            <person name="Arevalo P."/>
            <person name="Vaninsberghe D."/>
            <person name="Elsherbini J."/>
            <person name="Gore J."/>
            <person name="Polz M."/>
        </authorList>
    </citation>
    <scope>NUCLEOTIDE SEQUENCE [LARGE SCALE GENOMIC DNA]</scope>
    <source>
        <strain evidence="2 3">10N.222.48.A1</strain>
    </source>
</reference>
<dbReference type="Proteomes" id="UP000305840">
    <property type="component" value="Unassembled WGS sequence"/>
</dbReference>
<evidence type="ECO:0000313" key="3">
    <source>
        <dbReference type="Proteomes" id="UP000305840"/>
    </source>
</evidence>
<proteinExistence type="predicted"/>
<dbReference type="Gene3D" id="3.40.50.410">
    <property type="entry name" value="von Willebrand factor, type A domain"/>
    <property type="match status" value="2"/>
</dbReference>
<evidence type="ECO:0000259" key="1">
    <source>
        <dbReference type="PROSITE" id="PS50234"/>
    </source>
</evidence>
<dbReference type="InterPro" id="IPR036465">
    <property type="entry name" value="vWFA_dom_sf"/>
</dbReference>
<organism evidence="2 3">
    <name type="scientific">Vibrio lentus</name>
    <dbReference type="NCBI Taxonomy" id="136468"/>
    <lineage>
        <taxon>Bacteria</taxon>
        <taxon>Pseudomonadati</taxon>
        <taxon>Pseudomonadota</taxon>
        <taxon>Gammaproteobacteria</taxon>
        <taxon>Vibrionales</taxon>
        <taxon>Vibrionaceae</taxon>
        <taxon>Vibrio</taxon>
    </lineage>
</organism>
<sequence>MKSIKKNRGVAGILFVGLLPMMVIFMAFSMQMSQQMLAHTRLLEAAEVASLALIASPKEDEEKNVKYARYLVDRYVVDNTDDVDVAVYTSKCEYRDGCVQASGELAPFSDFVVSATAKYTSWIAYEDMNLKPEFSVSGRAVTRKYLPQPVDVYFIGDFSGSMGNPWKNGKMKLDVVKETIKRVVDDIEEFNTEEKSRVALLGYNPLHVKKTDKIVRVNAYGYYGSWRKKYAYDYARNSPATTVRRMFDKPVVYNEILEPKWGMSRYEIERIYTQNVNFSKYYKFYDIPLTEDYDDFRSQLMSTQLQAAGGTSSWNGIIAAAQEANKATNLNPEQVFIVLSDGQDGDDSYLQKLVDQGLCKKLRSTISAKRNRFQSNAPTEAEKTKVTMGVIGINYKVAETDGFGDCFGKKNIYHAKDGEDVYKYILNLINEETGKLKD</sequence>
<dbReference type="InterPro" id="IPR002035">
    <property type="entry name" value="VWF_A"/>
</dbReference>
<dbReference type="PROSITE" id="PS50234">
    <property type="entry name" value="VWFA"/>
    <property type="match status" value="1"/>
</dbReference>
<dbReference type="SUPFAM" id="SSF53300">
    <property type="entry name" value="vWA-like"/>
    <property type="match status" value="1"/>
</dbReference>
<dbReference type="EMBL" id="SYVO01000002">
    <property type="protein sequence ID" value="TKG13224.1"/>
    <property type="molecule type" value="Genomic_DNA"/>
</dbReference>
<protein>
    <submittedName>
        <fullName evidence="2">VWA domain-containing protein</fullName>
    </submittedName>
</protein>
<gene>
    <name evidence="2" type="ORF">FCV91_00860</name>
</gene>
<accession>A0A4U2B7I6</accession>